<keyword evidence="2" id="KW-0472">Membrane</keyword>
<dbReference type="Proteomes" id="UP001273531">
    <property type="component" value="Unassembled WGS sequence"/>
</dbReference>
<feature type="transmembrane region" description="Helical" evidence="2">
    <location>
        <begin position="68"/>
        <end position="97"/>
    </location>
</feature>
<feature type="transmembrane region" description="Helical" evidence="2">
    <location>
        <begin position="39"/>
        <end position="56"/>
    </location>
</feature>
<protein>
    <submittedName>
        <fullName evidence="3">DUF4173 domain-containing protein</fullName>
    </submittedName>
</protein>
<proteinExistence type="predicted"/>
<evidence type="ECO:0000256" key="2">
    <source>
        <dbReference type="SAM" id="Phobius"/>
    </source>
</evidence>
<dbReference type="InterPro" id="IPR025291">
    <property type="entry name" value="DUF4153"/>
</dbReference>
<feature type="region of interest" description="Disordered" evidence="1">
    <location>
        <begin position="482"/>
        <end position="530"/>
    </location>
</feature>
<sequence>MRLRLSSSFLAKVAAAGGLVLLADRLFWAGEGIGSNLGIFALAWALATLALSPAAWRDRRSWIAAAGALLLTLPLLDSPGPIAFLLFGTCLATAVLLPRMTRFGHAGSWVLRLLLQGVVSLIGPWRDLIRLRKPFSRGLPRQRILPLLPLPLFGGVVFLALFANANPVIGDALVALGTPRFEDATIGRMLFWGVILTAVWTTLRPRRLRLVSNLPEATMPQALPGVTTGSVLLALLTFNALFALQNGLDIAFLWSGAPLPAGVSLAEYAHRGAYPLIATALLAGLFVLVALRPGSETAKVPAIRRLVVLWVAQNVFLVASSILRTIDYVEVYSLTELRIAALLWMALVALGLVLILWRMLRGRSAAWLINANAGAALLVLAACTMVDFGAVSAAWNVRHAREIGGKGAGLDLCYLAWQGPSALRSLVALELENDLDPGFAERIAWVRHRVLTDTIERQRGGEWIRRNDRRLRQVAAMLAGRKLRASPGDGPAGRHCDGTPFTPEPAPALSASPLPNRMPTPTPLTNEAVR</sequence>
<feature type="transmembrane region" description="Helical" evidence="2">
    <location>
        <begin position="369"/>
        <end position="395"/>
    </location>
</feature>
<feature type="transmembrane region" description="Helical" evidence="2">
    <location>
        <begin position="185"/>
        <end position="203"/>
    </location>
</feature>
<feature type="transmembrane region" description="Helical" evidence="2">
    <location>
        <begin position="273"/>
        <end position="294"/>
    </location>
</feature>
<gene>
    <name evidence="3" type="ORF">RZN05_03350</name>
</gene>
<feature type="transmembrane region" description="Helical" evidence="2">
    <location>
        <begin position="223"/>
        <end position="244"/>
    </location>
</feature>
<evidence type="ECO:0000313" key="3">
    <source>
        <dbReference type="EMBL" id="MDV3456004.1"/>
    </source>
</evidence>
<feature type="transmembrane region" description="Helical" evidence="2">
    <location>
        <begin position="338"/>
        <end position="357"/>
    </location>
</feature>
<feature type="transmembrane region" description="Helical" evidence="2">
    <location>
        <begin position="103"/>
        <end position="123"/>
    </location>
</feature>
<name>A0ABU3Y3P4_9SPHN</name>
<evidence type="ECO:0000256" key="1">
    <source>
        <dbReference type="SAM" id="MobiDB-lite"/>
    </source>
</evidence>
<dbReference type="RefSeq" id="WP_317225207.1">
    <property type="nucleotide sequence ID" value="NZ_JAWJEJ010000001.1"/>
</dbReference>
<keyword evidence="4" id="KW-1185">Reference proteome</keyword>
<accession>A0ABU3Y3P4</accession>
<dbReference type="Pfam" id="PF13687">
    <property type="entry name" value="DUF4153"/>
    <property type="match status" value="1"/>
</dbReference>
<keyword evidence="2" id="KW-1133">Transmembrane helix</keyword>
<comment type="caution">
    <text evidence="3">The sequence shown here is derived from an EMBL/GenBank/DDBJ whole genome shotgun (WGS) entry which is preliminary data.</text>
</comment>
<dbReference type="EMBL" id="JAWJEJ010000001">
    <property type="protein sequence ID" value="MDV3456004.1"/>
    <property type="molecule type" value="Genomic_DNA"/>
</dbReference>
<feature type="transmembrane region" description="Helical" evidence="2">
    <location>
        <begin position="144"/>
        <end position="165"/>
    </location>
</feature>
<keyword evidence="2" id="KW-0812">Transmembrane</keyword>
<reference evidence="3 4" key="1">
    <citation type="submission" date="2023-10" db="EMBL/GenBank/DDBJ databases">
        <title>Sphingomonas sp. HF-S4 16S ribosomal RNA gene Genome sequencing and assembly.</title>
        <authorList>
            <person name="Lee H."/>
        </authorList>
    </citation>
    <scope>NUCLEOTIDE SEQUENCE [LARGE SCALE GENOMIC DNA]</scope>
    <source>
        <strain evidence="3 4">HF-S4</strain>
    </source>
</reference>
<evidence type="ECO:0000313" key="4">
    <source>
        <dbReference type="Proteomes" id="UP001273531"/>
    </source>
</evidence>
<feature type="transmembrane region" description="Helical" evidence="2">
    <location>
        <begin position="306"/>
        <end position="326"/>
    </location>
</feature>
<organism evidence="3 4">
    <name type="scientific">Sphingomonas agrestis</name>
    <dbReference type="NCBI Taxonomy" id="3080540"/>
    <lineage>
        <taxon>Bacteria</taxon>
        <taxon>Pseudomonadati</taxon>
        <taxon>Pseudomonadota</taxon>
        <taxon>Alphaproteobacteria</taxon>
        <taxon>Sphingomonadales</taxon>
        <taxon>Sphingomonadaceae</taxon>
        <taxon>Sphingomonas</taxon>
    </lineage>
</organism>